<name>A0A183F3H6_HELPZ</name>
<dbReference type="WBParaSite" id="HPBE_0000071801-mRNA-1">
    <property type="protein sequence ID" value="HPBE_0000071801-mRNA-1"/>
    <property type="gene ID" value="HPBE_0000071801"/>
</dbReference>
<protein>
    <submittedName>
        <fullName evidence="3">Reverse transcriptase domain-containing protein</fullName>
    </submittedName>
</protein>
<evidence type="ECO:0000313" key="3">
    <source>
        <dbReference type="WBParaSite" id="HPBE_0000071801-mRNA-1"/>
    </source>
</evidence>
<gene>
    <name evidence="1" type="ORF">HPBE_LOCUS719</name>
</gene>
<dbReference type="Proteomes" id="UP000050761">
    <property type="component" value="Unassembled WGS sequence"/>
</dbReference>
<dbReference type="EMBL" id="UZAH01000588">
    <property type="protein sequence ID" value="VDO19101.1"/>
    <property type="molecule type" value="Genomic_DNA"/>
</dbReference>
<proteinExistence type="predicted"/>
<evidence type="ECO:0000313" key="2">
    <source>
        <dbReference type="Proteomes" id="UP000050761"/>
    </source>
</evidence>
<reference evidence="1 2" key="1">
    <citation type="submission" date="2018-11" db="EMBL/GenBank/DDBJ databases">
        <authorList>
            <consortium name="Pathogen Informatics"/>
        </authorList>
    </citation>
    <scope>NUCLEOTIDE SEQUENCE [LARGE SCALE GENOMIC DNA]</scope>
</reference>
<dbReference type="AlphaFoldDB" id="A0A183F3H6"/>
<reference evidence="3" key="2">
    <citation type="submission" date="2019-09" db="UniProtKB">
        <authorList>
            <consortium name="WormBaseParasite"/>
        </authorList>
    </citation>
    <scope>IDENTIFICATION</scope>
</reference>
<keyword evidence="2" id="KW-1185">Reference proteome</keyword>
<sequence>MHELEWEDMGVKVDGLQLLHLRFVDDIELITPSISQGERMLANLDRVCRNIGLQLILTKTIFMRNERLRGSGREVNMANDLAPELGRKKRAVWRSFNSVEEVAKKTKDVRLRAHLSTLSFFLS</sequence>
<accession>A0A183F3H6</accession>
<evidence type="ECO:0000313" key="1">
    <source>
        <dbReference type="EMBL" id="VDO19101.1"/>
    </source>
</evidence>
<dbReference type="OrthoDB" id="5824068at2759"/>
<accession>A0A3P7TDU3</accession>
<organism evidence="2 3">
    <name type="scientific">Heligmosomoides polygyrus</name>
    <name type="common">Parasitic roundworm</name>
    <dbReference type="NCBI Taxonomy" id="6339"/>
    <lineage>
        <taxon>Eukaryota</taxon>
        <taxon>Metazoa</taxon>
        <taxon>Ecdysozoa</taxon>
        <taxon>Nematoda</taxon>
        <taxon>Chromadorea</taxon>
        <taxon>Rhabditida</taxon>
        <taxon>Rhabditina</taxon>
        <taxon>Rhabditomorpha</taxon>
        <taxon>Strongyloidea</taxon>
        <taxon>Heligmosomidae</taxon>
        <taxon>Heligmosomoides</taxon>
    </lineage>
</organism>